<proteinExistence type="inferred from homology"/>
<dbReference type="InterPro" id="IPR030700">
    <property type="entry name" value="N-end_Aminoacyl_Trfase"/>
</dbReference>
<dbReference type="NCBIfam" id="NF002342">
    <property type="entry name" value="PRK01305.1-3"/>
    <property type="match status" value="1"/>
</dbReference>
<accession>A0A136A3W4</accession>
<dbReference type="Proteomes" id="UP000070299">
    <property type="component" value="Unassembled WGS sequence"/>
</dbReference>
<dbReference type="NCBIfam" id="NF002345">
    <property type="entry name" value="PRK01305.2-2"/>
    <property type="match status" value="1"/>
</dbReference>
<dbReference type="NCBIfam" id="NF002346">
    <property type="entry name" value="PRK01305.2-3"/>
    <property type="match status" value="1"/>
</dbReference>
<dbReference type="GO" id="GO:0008914">
    <property type="term" value="F:leucyl-tRNA--protein transferase activity"/>
    <property type="evidence" value="ECO:0007669"/>
    <property type="project" value="UniProtKB-UniRule"/>
</dbReference>
<dbReference type="HAMAP" id="MF_00689">
    <property type="entry name" value="Bpt"/>
    <property type="match status" value="1"/>
</dbReference>
<dbReference type="InterPro" id="IPR007471">
    <property type="entry name" value="N-end_Aminoacyl_Trfase_N"/>
</dbReference>
<comment type="subcellular location">
    <subcellularLocation>
        <location evidence="4">Cytoplasm</location>
    </subcellularLocation>
</comment>
<dbReference type="OrthoDB" id="9782022at2"/>
<evidence type="ECO:0000256" key="1">
    <source>
        <dbReference type="ARBA" id="ARBA00022490"/>
    </source>
</evidence>
<dbReference type="InterPro" id="IPR017138">
    <property type="entry name" value="Asp_Glu_LeuTrfase"/>
</dbReference>
<feature type="domain" description="N-end aminoacyl transferase N-terminal" evidence="5">
    <location>
        <begin position="10"/>
        <end position="80"/>
    </location>
</feature>
<dbReference type="NCBIfam" id="NF002341">
    <property type="entry name" value="PRK01305.1-1"/>
    <property type="match status" value="1"/>
</dbReference>
<evidence type="ECO:0000256" key="2">
    <source>
        <dbReference type="ARBA" id="ARBA00022679"/>
    </source>
</evidence>
<keyword evidence="3 4" id="KW-0012">Acyltransferase</keyword>
<dbReference type="GO" id="GO:0004057">
    <property type="term" value="F:arginyl-tRNA--protein transferase activity"/>
    <property type="evidence" value="ECO:0007669"/>
    <property type="project" value="InterPro"/>
</dbReference>
<protein>
    <recommendedName>
        <fullName evidence="4">Aspartate/glutamate leucyltransferase</fullName>
        <ecNumber evidence="4">2.3.2.29</ecNumber>
    </recommendedName>
</protein>
<keyword evidence="8" id="KW-1185">Reference proteome</keyword>
<dbReference type="RefSeq" id="WP_068373299.1">
    <property type="nucleotide sequence ID" value="NZ_LSNE01000003.1"/>
</dbReference>
<comment type="catalytic activity">
    <reaction evidence="4">
        <text>N-terminal L-glutamyl-[protein] + L-leucyl-tRNA(Leu) = N-terminal L-leucyl-L-glutamyl-[protein] + tRNA(Leu) + H(+)</text>
        <dbReference type="Rhea" id="RHEA:50412"/>
        <dbReference type="Rhea" id="RHEA-COMP:9613"/>
        <dbReference type="Rhea" id="RHEA-COMP:9622"/>
        <dbReference type="Rhea" id="RHEA-COMP:12664"/>
        <dbReference type="Rhea" id="RHEA-COMP:12668"/>
        <dbReference type="ChEBI" id="CHEBI:15378"/>
        <dbReference type="ChEBI" id="CHEBI:64721"/>
        <dbReference type="ChEBI" id="CHEBI:78442"/>
        <dbReference type="ChEBI" id="CHEBI:78494"/>
        <dbReference type="ChEBI" id="CHEBI:133041"/>
        <dbReference type="EC" id="2.3.2.29"/>
    </reaction>
</comment>
<dbReference type="AlphaFoldDB" id="A0A136A3W4"/>
<reference evidence="8" key="1">
    <citation type="submission" date="2016-02" db="EMBL/GenBank/DDBJ databases">
        <authorList>
            <person name="Schultz-Johansen M."/>
            <person name="Glaring M.A."/>
            <person name="Bech P.K."/>
            <person name="Stougaard P."/>
        </authorList>
    </citation>
    <scope>NUCLEOTIDE SEQUENCE [LARGE SCALE GENOMIC DNA]</scope>
    <source>
        <strain evidence="8">S66</strain>
    </source>
</reference>
<dbReference type="EC" id="2.3.2.29" evidence="4"/>
<comment type="similarity">
    <text evidence="4">Belongs to the R-transferase family. Bpt subfamily.</text>
</comment>
<keyword evidence="2 4" id="KW-0808">Transferase</keyword>
<evidence type="ECO:0000313" key="7">
    <source>
        <dbReference type="EMBL" id="KXI29907.1"/>
    </source>
</evidence>
<feature type="domain" description="N-end rule aminoacyl transferase C-terminal" evidence="6">
    <location>
        <begin position="99"/>
        <end position="219"/>
    </location>
</feature>
<comment type="catalytic activity">
    <reaction evidence="4">
        <text>N-terminal L-aspartyl-[protein] + L-leucyl-tRNA(Leu) = N-terminal L-leucyl-L-aspartyl-[protein] + tRNA(Leu) + H(+)</text>
        <dbReference type="Rhea" id="RHEA:50420"/>
        <dbReference type="Rhea" id="RHEA-COMP:9613"/>
        <dbReference type="Rhea" id="RHEA-COMP:9622"/>
        <dbReference type="Rhea" id="RHEA-COMP:12669"/>
        <dbReference type="Rhea" id="RHEA-COMP:12674"/>
        <dbReference type="ChEBI" id="CHEBI:15378"/>
        <dbReference type="ChEBI" id="CHEBI:64720"/>
        <dbReference type="ChEBI" id="CHEBI:78442"/>
        <dbReference type="ChEBI" id="CHEBI:78494"/>
        <dbReference type="ChEBI" id="CHEBI:133042"/>
        <dbReference type="EC" id="2.3.2.29"/>
    </reaction>
</comment>
<evidence type="ECO:0000259" key="6">
    <source>
        <dbReference type="Pfam" id="PF04377"/>
    </source>
</evidence>
<dbReference type="PANTHER" id="PTHR21367:SF1">
    <property type="entry name" value="ARGINYL-TRNA--PROTEIN TRANSFERASE 1"/>
    <property type="match status" value="1"/>
</dbReference>
<comment type="function">
    <text evidence="4">Functions in the N-end rule pathway of protein degradation where it conjugates Leu from its aminoacyl-tRNA to the N-termini of proteins containing an N-terminal aspartate or glutamate.</text>
</comment>
<comment type="caution">
    <text evidence="7">The sequence shown here is derived from an EMBL/GenBank/DDBJ whole genome shotgun (WGS) entry which is preliminary data.</text>
</comment>
<gene>
    <name evidence="4" type="primary">bpt</name>
    <name evidence="7" type="ORF">AX660_07755</name>
</gene>
<evidence type="ECO:0000313" key="8">
    <source>
        <dbReference type="Proteomes" id="UP000070299"/>
    </source>
</evidence>
<sequence>MKFGITQAFTCSYLAEQQEQLLVLMEEQNEITAKHYDLLIGAGFRRSGTQVYRPNCPRCQACQPIRLPVQLFSQSKSQKRVLKLNQDITIKLSEQDKPEYYPIYETYINQRHADGSMYPASYEQYAGFIINPWDKALFIELWLEDKLIGVAVCDKVANGLSALYTFFLPQYTQRSLGTYAILQQIKLTQQLNLEFLYLGYQIDTCQKMSYKQNFLPHERFLNDKWQLITKKAG</sequence>
<dbReference type="PIRSF" id="PIRSF037208">
    <property type="entry name" value="ATE_pro_prd"/>
    <property type="match status" value="1"/>
</dbReference>
<dbReference type="SUPFAM" id="SSF55729">
    <property type="entry name" value="Acyl-CoA N-acyltransferases (Nat)"/>
    <property type="match status" value="1"/>
</dbReference>
<dbReference type="EMBL" id="LSNE01000003">
    <property type="protein sequence ID" value="KXI29907.1"/>
    <property type="molecule type" value="Genomic_DNA"/>
</dbReference>
<name>A0A136A3W4_9ALTE</name>
<dbReference type="GO" id="GO:0005737">
    <property type="term" value="C:cytoplasm"/>
    <property type="evidence" value="ECO:0007669"/>
    <property type="project" value="UniProtKB-SubCell"/>
</dbReference>
<organism evidence="7 8">
    <name type="scientific">Paraglaciecola hydrolytica</name>
    <dbReference type="NCBI Taxonomy" id="1799789"/>
    <lineage>
        <taxon>Bacteria</taxon>
        <taxon>Pseudomonadati</taxon>
        <taxon>Pseudomonadota</taxon>
        <taxon>Gammaproteobacteria</taxon>
        <taxon>Alteromonadales</taxon>
        <taxon>Alteromonadaceae</taxon>
        <taxon>Paraglaciecola</taxon>
    </lineage>
</organism>
<evidence type="ECO:0000259" key="5">
    <source>
        <dbReference type="Pfam" id="PF04376"/>
    </source>
</evidence>
<evidence type="ECO:0000256" key="3">
    <source>
        <dbReference type="ARBA" id="ARBA00023315"/>
    </source>
</evidence>
<dbReference type="InterPro" id="IPR007472">
    <property type="entry name" value="N-end_Aminoacyl_Trfase_C"/>
</dbReference>
<dbReference type="GO" id="GO:0071596">
    <property type="term" value="P:ubiquitin-dependent protein catabolic process via the N-end rule pathway"/>
    <property type="evidence" value="ECO:0007669"/>
    <property type="project" value="InterPro"/>
</dbReference>
<dbReference type="Pfam" id="PF04376">
    <property type="entry name" value="ATE_N"/>
    <property type="match status" value="1"/>
</dbReference>
<dbReference type="STRING" id="1799789.AX660_07755"/>
<dbReference type="PANTHER" id="PTHR21367">
    <property type="entry name" value="ARGININE-TRNA-PROTEIN TRANSFERASE 1"/>
    <property type="match status" value="1"/>
</dbReference>
<dbReference type="Pfam" id="PF04377">
    <property type="entry name" value="ATE_C"/>
    <property type="match status" value="1"/>
</dbReference>
<evidence type="ECO:0000256" key="4">
    <source>
        <dbReference type="HAMAP-Rule" id="MF_00689"/>
    </source>
</evidence>
<keyword evidence="1 4" id="KW-0963">Cytoplasm</keyword>
<dbReference type="InterPro" id="IPR016181">
    <property type="entry name" value="Acyl_CoA_acyltransferase"/>
</dbReference>